<sequence>MIEESTISIYNSSQNNGYLIYIFLSGLEDVMLNDYENGLHTKVNAFKIWAKTNHPEITEDNDNGEWCFCHEFDEMISCALSIIDEYPSSSATELIIDDLLYIIARDNEREIIIGEVSKRDDWFALLCRYSLRTSYTNAKWQFAAYLKNYKGCDDLKNLIFEFLSTGDEYTERRALQSLAYIYPEQAEKYAIEFWNRNKYEDDEYQKIMVLHVLYQIHSPKLKSYLEIAEKSSYEHLRLNAQQISETLKTDNFIN</sequence>
<proteinExistence type="predicted"/>
<accession>A0ABW8KPG1</accession>
<dbReference type="EMBL" id="JAOQBW010000003">
    <property type="protein sequence ID" value="MFK3576441.1"/>
    <property type="molecule type" value="Genomic_DNA"/>
</dbReference>
<dbReference type="RefSeq" id="WP_404441047.1">
    <property type="nucleotide sequence ID" value="NZ_JAOQBW010000003.1"/>
</dbReference>
<dbReference type="Proteomes" id="UP001620273">
    <property type="component" value="Unassembled WGS sequence"/>
</dbReference>
<gene>
    <name evidence="1" type="ORF">OCH74_06170</name>
</gene>
<comment type="caution">
    <text evidence="1">The sequence shown here is derived from an EMBL/GenBank/DDBJ whole genome shotgun (WGS) entry which is preliminary data.</text>
</comment>
<evidence type="ECO:0008006" key="3">
    <source>
        <dbReference type="Google" id="ProtNLM"/>
    </source>
</evidence>
<protein>
    <recommendedName>
        <fullName evidence="3">HEAT repeat domain-containing protein</fullName>
    </recommendedName>
</protein>
<organism evidence="1 2">
    <name type="scientific">Bifidobacterium thermacidophilum</name>
    <dbReference type="NCBI Taxonomy" id="246618"/>
    <lineage>
        <taxon>Bacteria</taxon>
        <taxon>Bacillati</taxon>
        <taxon>Actinomycetota</taxon>
        <taxon>Actinomycetes</taxon>
        <taxon>Bifidobacteriales</taxon>
        <taxon>Bifidobacteriaceae</taxon>
        <taxon>Bifidobacterium</taxon>
    </lineage>
</organism>
<keyword evidence="2" id="KW-1185">Reference proteome</keyword>
<evidence type="ECO:0000313" key="2">
    <source>
        <dbReference type="Proteomes" id="UP001620273"/>
    </source>
</evidence>
<evidence type="ECO:0000313" key="1">
    <source>
        <dbReference type="EMBL" id="MFK3576441.1"/>
    </source>
</evidence>
<reference evidence="1 2" key="1">
    <citation type="submission" date="2022-09" db="EMBL/GenBank/DDBJ databases">
        <title>Genome sequencing of four strains from tibetan pig.</title>
        <authorList>
            <person name="Feng J."/>
        </authorList>
    </citation>
    <scope>NUCLEOTIDE SEQUENCE [LARGE SCALE GENOMIC DNA]</scope>
    <source>
        <strain evidence="1 2">11-1-1</strain>
    </source>
</reference>
<name>A0ABW8KPG1_9BIFI</name>